<evidence type="ECO:0000313" key="1">
    <source>
        <dbReference type="EMBL" id="GFT92516.1"/>
    </source>
</evidence>
<reference evidence="1" key="1">
    <citation type="submission" date="2020-08" db="EMBL/GenBank/DDBJ databases">
        <title>Multicomponent nature underlies the extraordinary mechanical properties of spider dragline silk.</title>
        <authorList>
            <person name="Kono N."/>
            <person name="Nakamura H."/>
            <person name="Mori M."/>
            <person name="Yoshida Y."/>
            <person name="Ohtoshi R."/>
            <person name="Malay A.D."/>
            <person name="Moran D.A.P."/>
            <person name="Tomita M."/>
            <person name="Numata K."/>
            <person name="Arakawa K."/>
        </authorList>
    </citation>
    <scope>NUCLEOTIDE SEQUENCE</scope>
</reference>
<comment type="caution">
    <text evidence="1">The sequence shown here is derived from an EMBL/GenBank/DDBJ whole genome shotgun (WGS) entry which is preliminary data.</text>
</comment>
<dbReference type="Proteomes" id="UP000887013">
    <property type="component" value="Unassembled WGS sequence"/>
</dbReference>
<gene>
    <name evidence="1" type="ORF">NPIL_526241</name>
</gene>
<dbReference type="AlphaFoldDB" id="A0A8X6U8N0"/>
<name>A0A8X6U8N0_NEPPI</name>
<dbReference type="EMBL" id="BMAW01121092">
    <property type="protein sequence ID" value="GFT92516.1"/>
    <property type="molecule type" value="Genomic_DNA"/>
</dbReference>
<proteinExistence type="predicted"/>
<organism evidence="1 2">
    <name type="scientific">Nephila pilipes</name>
    <name type="common">Giant wood spider</name>
    <name type="synonym">Nephila maculata</name>
    <dbReference type="NCBI Taxonomy" id="299642"/>
    <lineage>
        <taxon>Eukaryota</taxon>
        <taxon>Metazoa</taxon>
        <taxon>Ecdysozoa</taxon>
        <taxon>Arthropoda</taxon>
        <taxon>Chelicerata</taxon>
        <taxon>Arachnida</taxon>
        <taxon>Araneae</taxon>
        <taxon>Araneomorphae</taxon>
        <taxon>Entelegynae</taxon>
        <taxon>Araneoidea</taxon>
        <taxon>Nephilidae</taxon>
        <taxon>Nephila</taxon>
    </lineage>
</organism>
<keyword evidence="2" id="KW-1185">Reference proteome</keyword>
<accession>A0A8X6U8N0</accession>
<sequence>MQTLFYRFHDDPASAHNGLSCIVTTFIASQSPWQNLRNSLLYQMKRPTKVDPFWHVSWRIGNAKGRTHFLYATLYVFFSHLDGNTTERKSEKMVQRYQCVVRAVAMFVEMLFSRLNEVLHWPNELSDISGTHNSNIERNGKQMRISQIITHYEENIRNLTCECAAWLQARYEDSLYLEAREHVY</sequence>
<evidence type="ECO:0000313" key="2">
    <source>
        <dbReference type="Proteomes" id="UP000887013"/>
    </source>
</evidence>
<protein>
    <submittedName>
        <fullName evidence="1">Uncharacterized protein</fullName>
    </submittedName>
</protein>